<dbReference type="GO" id="GO:0043130">
    <property type="term" value="F:ubiquitin binding"/>
    <property type="evidence" value="ECO:0007669"/>
    <property type="project" value="InterPro"/>
</dbReference>
<dbReference type="InterPro" id="IPR036063">
    <property type="entry name" value="Smr_dom_sf"/>
</dbReference>
<dbReference type="SUPFAM" id="SSF52540">
    <property type="entry name" value="P-loop containing nucleoside triphosphate hydrolases"/>
    <property type="match status" value="1"/>
</dbReference>
<dbReference type="InterPro" id="IPR041801">
    <property type="entry name" value="N4BP2_CUE"/>
</dbReference>
<keyword evidence="4" id="KW-1185">Reference proteome</keyword>
<dbReference type="PROSITE" id="PS51140">
    <property type="entry name" value="CUE"/>
    <property type="match status" value="1"/>
</dbReference>
<accession>A0AAD8Z767</accession>
<feature type="region of interest" description="Disordered" evidence="1">
    <location>
        <begin position="901"/>
        <end position="924"/>
    </location>
</feature>
<feature type="region of interest" description="Disordered" evidence="1">
    <location>
        <begin position="169"/>
        <end position="190"/>
    </location>
</feature>
<comment type="caution">
    <text evidence="3">The sequence shown here is derived from an EMBL/GenBank/DDBJ whole genome shotgun (WGS) entry which is preliminary data.</text>
</comment>
<dbReference type="InterPro" id="IPR056720">
    <property type="entry name" value="DUF7818"/>
</dbReference>
<dbReference type="Gene3D" id="3.30.1370.110">
    <property type="match status" value="1"/>
</dbReference>
<dbReference type="Pfam" id="PF25124">
    <property type="entry name" value="DUF7816"/>
    <property type="match status" value="1"/>
</dbReference>
<feature type="compositionally biased region" description="Basic and acidic residues" evidence="1">
    <location>
        <begin position="908"/>
        <end position="918"/>
    </location>
</feature>
<gene>
    <name evidence="3" type="ORF">P4O66_012554</name>
</gene>
<dbReference type="SUPFAM" id="SSF46934">
    <property type="entry name" value="UBA-like"/>
    <property type="match status" value="1"/>
</dbReference>
<name>A0AAD8Z767_9TELE</name>
<dbReference type="GO" id="GO:0004519">
    <property type="term" value="F:endonuclease activity"/>
    <property type="evidence" value="ECO:0007669"/>
    <property type="project" value="TreeGrafter"/>
</dbReference>
<dbReference type="SMART" id="SM01162">
    <property type="entry name" value="DUF1771"/>
    <property type="match status" value="1"/>
</dbReference>
<feature type="compositionally biased region" description="Basic and acidic residues" evidence="1">
    <location>
        <begin position="793"/>
        <end position="811"/>
    </location>
</feature>
<dbReference type="InterPro" id="IPR056718">
    <property type="entry name" value="DUF7816"/>
</dbReference>
<dbReference type="Proteomes" id="UP001239994">
    <property type="component" value="Unassembled WGS sequence"/>
</dbReference>
<dbReference type="EMBL" id="JAROKS010000019">
    <property type="protein sequence ID" value="KAK1792623.1"/>
    <property type="molecule type" value="Genomic_DNA"/>
</dbReference>
<reference evidence="3" key="1">
    <citation type="submission" date="2023-03" db="EMBL/GenBank/DDBJ databases">
        <title>Electrophorus voltai genome.</title>
        <authorList>
            <person name="Bian C."/>
        </authorList>
    </citation>
    <scope>NUCLEOTIDE SEQUENCE</scope>
    <source>
        <strain evidence="3">CB-2022</strain>
        <tissue evidence="3">Muscle</tissue>
    </source>
</reference>
<feature type="region of interest" description="Disordered" evidence="1">
    <location>
        <begin position="837"/>
        <end position="861"/>
    </location>
</feature>
<proteinExistence type="predicted"/>
<evidence type="ECO:0000256" key="1">
    <source>
        <dbReference type="SAM" id="MobiDB-lite"/>
    </source>
</evidence>
<dbReference type="Pfam" id="PF08590">
    <property type="entry name" value="DUF1771"/>
    <property type="match status" value="1"/>
</dbReference>
<dbReference type="GO" id="GO:0005634">
    <property type="term" value="C:nucleus"/>
    <property type="evidence" value="ECO:0007669"/>
    <property type="project" value="TreeGrafter"/>
</dbReference>
<dbReference type="InterPro" id="IPR052772">
    <property type="entry name" value="Endo/PolyKinase_Domain-Protein"/>
</dbReference>
<evidence type="ECO:0000313" key="3">
    <source>
        <dbReference type="EMBL" id="KAK1792623.1"/>
    </source>
</evidence>
<feature type="region of interest" description="Disordered" evidence="1">
    <location>
        <begin position="1"/>
        <end position="60"/>
    </location>
</feature>
<dbReference type="Pfam" id="PF25126">
    <property type="entry name" value="DUF7818"/>
    <property type="match status" value="1"/>
</dbReference>
<feature type="region of interest" description="Disordered" evidence="1">
    <location>
        <begin position="786"/>
        <end position="811"/>
    </location>
</feature>
<dbReference type="InterPro" id="IPR013899">
    <property type="entry name" value="DUF1771"/>
</dbReference>
<dbReference type="SMART" id="SM00546">
    <property type="entry name" value="CUE"/>
    <property type="match status" value="2"/>
</dbReference>
<dbReference type="PANTHER" id="PTHR46535:SF1">
    <property type="entry name" value="NEDD4-BINDING PROTEIN 2"/>
    <property type="match status" value="1"/>
</dbReference>
<dbReference type="Gene3D" id="3.40.50.300">
    <property type="entry name" value="P-loop containing nucleotide triphosphate hydrolases"/>
    <property type="match status" value="1"/>
</dbReference>
<sequence>MPKRKKNGLSPNRVSAQTGEYRSVSDVRVQTADGASLTRVAPRDQGNAGSMLPTSNQSSFQGKDEIVKRMQEMFSHLDPVVIDIVLSEADFKVENAMDALLELSDAAEGKPMPPPPLSGFEMAAALLDPRTPKTEPATVASESSSASEVACLTEEFDSLIDLELESLKSLQSQPSDHPSPSSVPLSSLHLPSQSVCPSSLPAQNIPPGHPTISVFEHLDMGNLNGGTSPKKELSFGGVSVPNENDVSVDYSHLTEDSSSDGPRPSAFKAYRRPDQFMNLKDITSTVPYSEGLHTPAMFWNIQAPEFQPCAEGPTFITPIMQASNRWSTFSAAQWLAPRPFSQAPLKPSATIPKSWTLPSQSRLRLEGQVLVLLRGAPGSGKTTLASAMLEQNPSGVVLSTDEYFIQNGVYHFNPELLGEAHAWNHQRAREAFETGLTPIVIDNTNLQCWEMKPYVAMALKHKYRVLFREPDTWWKTKPKELEKRTKHGVTKEKIRRMLEHQDRYVSVQNIMSSQPKVTAIFGVDVDVSQTDPAQKNLMVDLCCPDLVGDPGFVKPGGHLSSSLPDVSSVAGKCSPSSANICAETELHRSKEFIESCQMNSTEQVGMPQPELLDGANLDWEIDACVSQSQIWELNKDINEDPGMLEERVLDQPVVFSTSIGQRVRRERDRNRFADKVVISQQPLNFELNDCSEKQVKPGNDAKEDCIVGSVETVGMKPELLNFVGDWPCASLKQRAQRDWKSVSQTLKTQIQSQEKSNFADDISKHHDGLLGHSDCNRTNKTECQKNQDLLQGDDNHLSQETTRDSPTFSEKKKYPGIEAHCVLPDCVLDWKSGKSTDCEKDSTHSQSPTKELETGQGGYSNKDAQKANMVVESQANAGKGVGNRVSEETYKPCLTADTTLSSGGLMDHNAEASQERWRGPGRRPGKSCRLALTFTNQSPTSVCISADTPVTLPKLSITMPPLESHSTAQTCSSQTDAQDFSLLWRINHQKYSEPEGSTRGVVVLEGNPFCFVPETFKGINSGQQEVPYRMCHEKGSQVEESDLRELPFKQHSLEILSHYFKHVPMETLEDLYEKCYQDMEWTTNLLLDSGEQFYKDDEEDGLDPLVDEEVYLAEVTKDCQVTGQLRESLADSAISSEWSGRQIAELAIRTDYRSSVGPGAGEYEDSKQNDLGRASEDIDKCLEHQLKGPMQEGTVEALKCMSKASVTHPYQSVVESRKQQDTLLSDSAEAKTAPPDEVTSVLQRQIFNQYLECGEEVEGEEKKEEEKEMKEETHAVMGSLLAKLEEMEQRQEEDRKKKEKESSWRSGSMDIKILELKLPTELALQLTELFGSVGISPGEFSPEDCSVLMDLNFAKLLHQKWKETIQVNYTSALKKHDCITCLFFVCFCYFKNKHRQAALSYHLLQESSVSWGEPQPTTVGQRDSAAHFLIGAEGYLSGVQEGFPFMDHWNVSHPRVSLRDIMIEEQVMQDSLQKSRLYQHDLDKKDGATKLKENQLFTLFPTIDRHFLRDIFTNNNYSLEQTEQFLHALLDDGPVRNIVAPKISPDHEAHRVPYKEKKWKQKEGEPEVALFQDTEDPEYEDFRTEAMLQRQRQQDCFSKAAEAYRQGCKDVASFYAQQGRLHGQKMKEANHRAAVQIFERVNATLLPQNVLDLHGLHVDEALQHLQLVLADKTSARCITDFLYSVRVAAGFMPPTAVSHHRKRQSQPGGCGPHQTCRSRLPQEQALQVHTYPNAFVLV</sequence>
<organism evidence="3 4">
    <name type="scientific">Electrophorus voltai</name>
    <dbReference type="NCBI Taxonomy" id="2609070"/>
    <lineage>
        <taxon>Eukaryota</taxon>
        <taxon>Metazoa</taxon>
        <taxon>Chordata</taxon>
        <taxon>Craniata</taxon>
        <taxon>Vertebrata</taxon>
        <taxon>Euteleostomi</taxon>
        <taxon>Actinopterygii</taxon>
        <taxon>Neopterygii</taxon>
        <taxon>Teleostei</taxon>
        <taxon>Ostariophysi</taxon>
        <taxon>Gymnotiformes</taxon>
        <taxon>Gymnotoidei</taxon>
        <taxon>Gymnotidae</taxon>
        <taxon>Electrophorus</taxon>
    </lineage>
</organism>
<dbReference type="PANTHER" id="PTHR46535">
    <property type="entry name" value="NEDD4-BINDING PROTEIN 2"/>
    <property type="match status" value="1"/>
</dbReference>
<dbReference type="InterPro" id="IPR003892">
    <property type="entry name" value="CUE"/>
</dbReference>
<evidence type="ECO:0000259" key="2">
    <source>
        <dbReference type="PROSITE" id="PS51140"/>
    </source>
</evidence>
<evidence type="ECO:0000313" key="4">
    <source>
        <dbReference type="Proteomes" id="UP001239994"/>
    </source>
</evidence>
<protein>
    <recommendedName>
        <fullName evidence="2">CUE domain-containing protein</fullName>
    </recommendedName>
</protein>
<dbReference type="InterPro" id="IPR027417">
    <property type="entry name" value="P-loop_NTPase"/>
</dbReference>
<dbReference type="Gene3D" id="1.10.8.10">
    <property type="entry name" value="DNA helicase RuvA subunit, C-terminal domain"/>
    <property type="match status" value="1"/>
</dbReference>
<feature type="region of interest" description="Disordered" evidence="1">
    <location>
        <begin position="1210"/>
        <end position="1237"/>
    </location>
</feature>
<feature type="domain" description="CUE" evidence="2">
    <location>
        <begin position="62"/>
        <end position="105"/>
    </location>
</feature>
<dbReference type="CDD" id="cd14365">
    <property type="entry name" value="CUE_N4BP2"/>
    <property type="match status" value="1"/>
</dbReference>
<dbReference type="Pfam" id="PF02845">
    <property type="entry name" value="CUE"/>
    <property type="match status" value="1"/>
</dbReference>
<dbReference type="InterPro" id="IPR009060">
    <property type="entry name" value="UBA-like_sf"/>
</dbReference>
<feature type="compositionally biased region" description="Polar residues" evidence="1">
    <location>
        <begin position="9"/>
        <end position="20"/>
    </location>
</feature>
<dbReference type="Pfam" id="PF13671">
    <property type="entry name" value="AAA_33"/>
    <property type="match status" value="1"/>
</dbReference>